<proteinExistence type="predicted"/>
<feature type="transmembrane region" description="Helical" evidence="2">
    <location>
        <begin position="371"/>
        <end position="389"/>
    </location>
</feature>
<name>A0A939LUE6_9MICO</name>
<keyword evidence="4" id="KW-0482">Metalloprotease</keyword>
<keyword evidence="4" id="KW-0378">Hydrolase</keyword>
<dbReference type="EMBL" id="JAGDYL010000008">
    <property type="protein sequence ID" value="MBO1804964.1"/>
    <property type="molecule type" value="Genomic_DNA"/>
</dbReference>
<dbReference type="GO" id="GO:0004175">
    <property type="term" value="F:endopeptidase activity"/>
    <property type="evidence" value="ECO:0007669"/>
    <property type="project" value="UniProtKB-ARBA"/>
</dbReference>
<feature type="region of interest" description="Disordered" evidence="1">
    <location>
        <begin position="441"/>
        <end position="499"/>
    </location>
</feature>
<feature type="transmembrane region" description="Helical" evidence="2">
    <location>
        <begin position="241"/>
        <end position="260"/>
    </location>
</feature>
<dbReference type="GO" id="GO:0008237">
    <property type="term" value="F:metallopeptidase activity"/>
    <property type="evidence" value="ECO:0007669"/>
    <property type="project" value="UniProtKB-KW"/>
</dbReference>
<organism evidence="4 5">
    <name type="scientific">Leucobacter ruminantium</name>
    <dbReference type="NCBI Taxonomy" id="1289170"/>
    <lineage>
        <taxon>Bacteria</taxon>
        <taxon>Bacillati</taxon>
        <taxon>Actinomycetota</taxon>
        <taxon>Actinomycetes</taxon>
        <taxon>Micrococcales</taxon>
        <taxon>Microbacteriaceae</taxon>
        <taxon>Leucobacter</taxon>
    </lineage>
</organism>
<dbReference type="RefSeq" id="WP_208045447.1">
    <property type="nucleotide sequence ID" value="NZ_JAGDYL010000008.1"/>
</dbReference>
<feature type="compositionally biased region" description="Basic and acidic residues" evidence="1">
    <location>
        <begin position="463"/>
        <end position="478"/>
    </location>
</feature>
<protein>
    <submittedName>
        <fullName evidence="4">CPBP family intramembrane metalloprotease</fullName>
    </submittedName>
</protein>
<feature type="domain" description="CAAX prenyl protease 2/Lysostaphin resistance protein A-like" evidence="3">
    <location>
        <begin position="289"/>
        <end position="345"/>
    </location>
</feature>
<feature type="transmembrane region" description="Helical" evidence="2">
    <location>
        <begin position="299"/>
        <end position="324"/>
    </location>
</feature>
<evidence type="ECO:0000313" key="4">
    <source>
        <dbReference type="EMBL" id="MBO1804964.1"/>
    </source>
</evidence>
<feature type="transmembrane region" description="Helical" evidence="2">
    <location>
        <begin position="52"/>
        <end position="79"/>
    </location>
</feature>
<feature type="transmembrane region" description="Helical" evidence="2">
    <location>
        <begin position="110"/>
        <end position="130"/>
    </location>
</feature>
<feature type="transmembrane region" description="Helical" evidence="2">
    <location>
        <begin position="266"/>
        <end position="287"/>
    </location>
</feature>
<gene>
    <name evidence="4" type="ORF">J4H91_06485</name>
</gene>
<keyword evidence="2" id="KW-0812">Transmembrane</keyword>
<feature type="transmembrane region" description="Helical" evidence="2">
    <location>
        <begin position="150"/>
        <end position="172"/>
    </location>
</feature>
<dbReference type="InterPro" id="IPR003675">
    <property type="entry name" value="Rce1/LyrA-like_dom"/>
</dbReference>
<evidence type="ECO:0000313" key="5">
    <source>
        <dbReference type="Proteomes" id="UP000664398"/>
    </source>
</evidence>
<evidence type="ECO:0000256" key="1">
    <source>
        <dbReference type="SAM" id="MobiDB-lite"/>
    </source>
</evidence>
<feature type="compositionally biased region" description="Low complexity" evidence="1">
    <location>
        <begin position="481"/>
        <end position="491"/>
    </location>
</feature>
<dbReference type="Proteomes" id="UP000664398">
    <property type="component" value="Unassembled WGS sequence"/>
</dbReference>
<sequence>MTSTGPEAPAPAAPANWAWAQQARPTRVVETEPLEYHRLYRGVTSYRWWKPLVVALLAATFYLLATLVVSAIWVALILVQNPDLLGGDPLVFADALTAELALDTQKPLSILMGLLSVIVMIPSVWLTMLVMGVRPRGRVWSVALKIRWKLLFACIGLAVGAVFLMNLLGIALELAFDPSLLEQPGAGSGSAETQAPAFDFGAALLSMLFVVLLMPLQATAEELMFRGMLAQVVGAWTKNPGLYISVSAGYALLAGAVFFFSGGEGFTSFAIVSAVFAALALVAGRLTGSPFLPIFVPSLLFALMHIYTFWGMLAVGLMGLVAAWTTWRTGGLEAAIAIHVMNNLVAFGFMAAAIGGETAQTADAGGGPGSAIGQLLGLLLYAWIVAVVFRAGRYGRTRIDLVEVPVETGWEAPPAESAQGVPGFAPQAPVAIETLDTVRAPGESAAPDSDGGRMQPGGAVEDDGAKEHGGAAKHDGAVEHGGAADSGSSDAEAARGENR</sequence>
<dbReference type="AlphaFoldDB" id="A0A939LUE6"/>
<reference evidence="4" key="1">
    <citation type="submission" date="2021-03" db="EMBL/GenBank/DDBJ databases">
        <title>Leucobacter chromiisoli sp. nov., isolated from chromium-containing soil of chemical plant.</title>
        <authorList>
            <person name="Xu Z."/>
        </authorList>
    </citation>
    <scope>NUCLEOTIDE SEQUENCE</scope>
    <source>
        <strain evidence="4">A2</strain>
    </source>
</reference>
<dbReference type="GO" id="GO:0080120">
    <property type="term" value="P:CAAX-box protein maturation"/>
    <property type="evidence" value="ECO:0007669"/>
    <property type="project" value="UniProtKB-ARBA"/>
</dbReference>
<dbReference type="Pfam" id="PF02517">
    <property type="entry name" value="Rce1-like"/>
    <property type="match status" value="1"/>
</dbReference>
<keyword evidence="4" id="KW-0645">Protease</keyword>
<keyword evidence="2" id="KW-1133">Transmembrane helix</keyword>
<evidence type="ECO:0000259" key="3">
    <source>
        <dbReference type="Pfam" id="PF02517"/>
    </source>
</evidence>
<keyword evidence="5" id="KW-1185">Reference proteome</keyword>
<keyword evidence="2" id="KW-0472">Membrane</keyword>
<comment type="caution">
    <text evidence="4">The sequence shown here is derived from an EMBL/GenBank/DDBJ whole genome shotgun (WGS) entry which is preliminary data.</text>
</comment>
<accession>A0A939LUE6</accession>
<evidence type="ECO:0000256" key="2">
    <source>
        <dbReference type="SAM" id="Phobius"/>
    </source>
</evidence>